<dbReference type="GO" id="GO:0007165">
    <property type="term" value="P:signal transduction"/>
    <property type="evidence" value="ECO:0000318"/>
    <property type="project" value="GO_Central"/>
</dbReference>
<evidence type="ECO:0000256" key="7">
    <source>
        <dbReference type="ARBA" id="ARBA00022737"/>
    </source>
</evidence>
<evidence type="ECO:0000256" key="2">
    <source>
        <dbReference type="ARBA" id="ARBA00022527"/>
    </source>
</evidence>
<dbReference type="PROSITE" id="PS50948">
    <property type="entry name" value="PAN"/>
    <property type="match status" value="1"/>
</dbReference>
<evidence type="ECO:0000256" key="21">
    <source>
        <dbReference type="SAM" id="SignalP"/>
    </source>
</evidence>
<dbReference type="Pfam" id="PF07714">
    <property type="entry name" value="PK_Tyr_Ser-Thr"/>
    <property type="match status" value="1"/>
</dbReference>
<feature type="domain" description="Bulb-type lectin" evidence="24">
    <location>
        <begin position="24"/>
        <end position="145"/>
    </location>
</feature>
<keyword evidence="10 26" id="KW-0418">Kinase</keyword>
<dbReference type="InterPro" id="IPR036426">
    <property type="entry name" value="Bulb-type_lectin_dom_sf"/>
</dbReference>
<keyword evidence="9" id="KW-0863">Zinc-finger</keyword>
<evidence type="ECO:0000259" key="24">
    <source>
        <dbReference type="PROSITE" id="PS50927"/>
    </source>
</evidence>
<dbReference type="PROSITE" id="PS50026">
    <property type="entry name" value="EGF_3"/>
    <property type="match status" value="1"/>
</dbReference>
<dbReference type="PROSITE" id="PS50927">
    <property type="entry name" value="BULB_LECTIN"/>
    <property type="match status" value="1"/>
</dbReference>
<evidence type="ECO:0000256" key="1">
    <source>
        <dbReference type="ARBA" id="ARBA00012513"/>
    </source>
</evidence>
<dbReference type="CDD" id="cd01098">
    <property type="entry name" value="PAN_AP_plant"/>
    <property type="match status" value="1"/>
</dbReference>
<dbReference type="GO" id="GO:0006955">
    <property type="term" value="P:immune response"/>
    <property type="evidence" value="ECO:0000318"/>
    <property type="project" value="GO_Central"/>
</dbReference>
<keyword evidence="7" id="KW-0677">Repeat</keyword>
<evidence type="ECO:0000313" key="26">
    <source>
        <dbReference type="EMBL" id="EOY12707.1"/>
    </source>
</evidence>
<dbReference type="CDD" id="cd00028">
    <property type="entry name" value="B_lectin"/>
    <property type="match status" value="1"/>
</dbReference>
<dbReference type="PROSITE" id="PS50011">
    <property type="entry name" value="PROTEIN_KINASE_DOM"/>
    <property type="match status" value="1"/>
</dbReference>
<dbReference type="Pfam" id="PF08276">
    <property type="entry name" value="PAN_2"/>
    <property type="match status" value="1"/>
</dbReference>
<dbReference type="InterPro" id="IPR001245">
    <property type="entry name" value="Ser-Thr/Tyr_kinase_cat_dom"/>
</dbReference>
<reference evidence="26 27" key="1">
    <citation type="journal article" date="2013" name="Genome Biol.">
        <title>The genome sequence of the most widely cultivated cacao type and its use to identify candidate genes regulating pod color.</title>
        <authorList>
            <person name="Motamayor J.C."/>
            <person name="Mockaitis K."/>
            <person name="Schmutz J."/>
            <person name="Haiminen N."/>
            <person name="Iii D.L."/>
            <person name="Cornejo O."/>
            <person name="Findley S.D."/>
            <person name="Zheng P."/>
            <person name="Utro F."/>
            <person name="Royaert S."/>
            <person name="Saski C."/>
            <person name="Jenkins J."/>
            <person name="Podicheti R."/>
            <person name="Zhao M."/>
            <person name="Scheffler B.E."/>
            <person name="Stack J.C."/>
            <person name="Feltus F.A."/>
            <person name="Mustiga G.M."/>
            <person name="Amores F."/>
            <person name="Phillips W."/>
            <person name="Marelli J.P."/>
            <person name="May G.D."/>
            <person name="Shapiro H."/>
            <person name="Ma J."/>
            <person name="Bustamante C.D."/>
            <person name="Schnell R.J."/>
            <person name="Main D."/>
            <person name="Gilbert D."/>
            <person name="Parida L."/>
            <person name="Kuhn D.N."/>
        </authorList>
    </citation>
    <scope>NUCLEOTIDE SEQUENCE [LARGE SCALE GENOMIC DNA]</scope>
    <source>
        <strain evidence="27">cv. Matina 1-6</strain>
    </source>
</reference>
<keyword evidence="3" id="KW-0597">Phosphoprotein</keyword>
<dbReference type="CDD" id="cd10747">
    <property type="entry name" value="DnaJ_C"/>
    <property type="match status" value="1"/>
</dbReference>
<dbReference type="PANTHER" id="PTHR32444">
    <property type="entry name" value="BULB-TYPE LECTIN DOMAIN-CONTAINING PROTEIN"/>
    <property type="match status" value="1"/>
</dbReference>
<evidence type="ECO:0000256" key="16">
    <source>
        <dbReference type="ARBA" id="ARBA00047899"/>
    </source>
</evidence>
<dbReference type="SUPFAM" id="SSF51110">
    <property type="entry name" value="alpha-D-mannose-specific plant lectins"/>
    <property type="match status" value="1"/>
</dbReference>
<evidence type="ECO:0000259" key="25">
    <source>
        <dbReference type="PROSITE" id="PS50948"/>
    </source>
</evidence>
<dbReference type="CDD" id="cd14066">
    <property type="entry name" value="STKc_IRAK"/>
    <property type="match status" value="1"/>
</dbReference>
<gene>
    <name evidence="26" type="ORF">TCM_031233</name>
</gene>
<dbReference type="InterPro" id="IPR002939">
    <property type="entry name" value="DnaJ_C"/>
</dbReference>
<keyword evidence="6 21" id="KW-0732">Signal</keyword>
<dbReference type="PROSITE" id="PS00108">
    <property type="entry name" value="PROTEIN_KINASE_ST"/>
    <property type="match status" value="1"/>
</dbReference>
<feature type="chain" id="PRO_5001597966" description="non-specific serine/threonine protein kinase" evidence="21">
    <location>
        <begin position="24"/>
        <end position="1044"/>
    </location>
</feature>
<organism evidence="26 27">
    <name type="scientific">Theobroma cacao</name>
    <name type="common">Cacao</name>
    <name type="synonym">Cocoa</name>
    <dbReference type="NCBI Taxonomy" id="3641"/>
    <lineage>
        <taxon>Eukaryota</taxon>
        <taxon>Viridiplantae</taxon>
        <taxon>Streptophyta</taxon>
        <taxon>Embryophyta</taxon>
        <taxon>Tracheophyta</taxon>
        <taxon>Spermatophyta</taxon>
        <taxon>Magnoliopsida</taxon>
        <taxon>eudicotyledons</taxon>
        <taxon>Gunneridae</taxon>
        <taxon>Pentapetalae</taxon>
        <taxon>rosids</taxon>
        <taxon>malvids</taxon>
        <taxon>Malvales</taxon>
        <taxon>Malvaceae</taxon>
        <taxon>Byttnerioideae</taxon>
        <taxon>Theobroma</taxon>
    </lineage>
</organism>
<evidence type="ECO:0000256" key="12">
    <source>
        <dbReference type="ARBA" id="ARBA00022840"/>
    </source>
</evidence>
<dbReference type="SUPFAM" id="SSF56112">
    <property type="entry name" value="Protein kinase-like (PK-like)"/>
    <property type="match status" value="1"/>
</dbReference>
<feature type="domain" description="Protein kinase" evidence="22">
    <location>
        <begin position="501"/>
        <end position="779"/>
    </location>
</feature>
<evidence type="ECO:0000256" key="11">
    <source>
        <dbReference type="ARBA" id="ARBA00022833"/>
    </source>
</evidence>
<dbReference type="EMBL" id="CM001885">
    <property type="protein sequence ID" value="EOY12707.1"/>
    <property type="molecule type" value="Genomic_DNA"/>
</dbReference>
<keyword evidence="5" id="KW-0479">Metal-binding</keyword>
<feature type="domain" description="EGF-like" evidence="23">
    <location>
        <begin position="285"/>
        <end position="321"/>
    </location>
</feature>
<protein>
    <recommendedName>
        <fullName evidence="1">non-specific serine/threonine protein kinase</fullName>
        <ecNumber evidence="1">2.7.11.1</ecNumber>
    </recommendedName>
</protein>
<dbReference type="GO" id="GO:0048544">
    <property type="term" value="P:recognition of pollen"/>
    <property type="evidence" value="ECO:0007669"/>
    <property type="project" value="InterPro"/>
</dbReference>
<evidence type="ECO:0000256" key="4">
    <source>
        <dbReference type="ARBA" id="ARBA00022679"/>
    </source>
</evidence>
<dbReference type="GO" id="GO:0004674">
    <property type="term" value="F:protein serine/threonine kinase activity"/>
    <property type="evidence" value="ECO:0000318"/>
    <property type="project" value="GO_Central"/>
</dbReference>
<feature type="domain" description="Apple" evidence="25">
    <location>
        <begin position="340"/>
        <end position="421"/>
    </location>
</feature>
<evidence type="ECO:0000256" key="10">
    <source>
        <dbReference type="ARBA" id="ARBA00022777"/>
    </source>
</evidence>
<evidence type="ECO:0000256" key="13">
    <source>
        <dbReference type="ARBA" id="ARBA00023157"/>
    </source>
</evidence>
<evidence type="ECO:0000256" key="19">
    <source>
        <dbReference type="SAM" id="MobiDB-lite"/>
    </source>
</evidence>
<dbReference type="InterPro" id="IPR008271">
    <property type="entry name" value="Ser/Thr_kinase_AS"/>
</dbReference>
<dbReference type="InParanoid" id="A0A061F7R1"/>
<keyword evidence="18" id="KW-0245">EGF-like domain</keyword>
<dbReference type="InterPro" id="IPR001480">
    <property type="entry name" value="Bulb-type_lectin_dom"/>
</dbReference>
<dbReference type="FunFam" id="2.60.260.20:FF:000005">
    <property type="entry name" value="Chaperone protein dnaJ 1, mitochondrial"/>
    <property type="match status" value="1"/>
</dbReference>
<dbReference type="OMA" id="CENECLK"/>
<proteinExistence type="predicted"/>
<dbReference type="Pfam" id="PF01556">
    <property type="entry name" value="DnaJ_C"/>
    <property type="match status" value="1"/>
</dbReference>
<dbReference type="SMART" id="SM00473">
    <property type="entry name" value="PAN_AP"/>
    <property type="match status" value="1"/>
</dbReference>
<comment type="caution">
    <text evidence="18">Lacks conserved residue(s) required for the propagation of feature annotation.</text>
</comment>
<keyword evidence="2" id="KW-0723">Serine/threonine-protein kinase</keyword>
<feature type="region of interest" description="Disordered" evidence="19">
    <location>
        <begin position="834"/>
        <end position="866"/>
    </location>
</feature>
<evidence type="ECO:0000256" key="6">
    <source>
        <dbReference type="ARBA" id="ARBA00022729"/>
    </source>
</evidence>
<dbReference type="PANTHER" id="PTHR32444:SF234">
    <property type="entry name" value="RECEPTOR-LIKE SERINE_THREONINE-PROTEIN KINASE"/>
    <property type="match status" value="1"/>
</dbReference>
<dbReference type="HOGENOM" id="CLU_000288_116_5_1"/>
<dbReference type="Pfam" id="PF01453">
    <property type="entry name" value="B_lectin"/>
    <property type="match status" value="1"/>
</dbReference>
<dbReference type="EC" id="2.7.11.1" evidence="1"/>
<keyword evidence="13" id="KW-1015">Disulfide bond</keyword>
<dbReference type="InterPro" id="IPR003609">
    <property type="entry name" value="Pan_app"/>
</dbReference>
<keyword evidence="12" id="KW-0067">ATP-binding</keyword>
<sequence>MDVLSLTFFRTSFLIFLFKCRIALDTISLSQSLRDGNTLVSGDGSFELGFFSPGDSKNRYVGIWYKKIRVRTVVWVANRQNPITDTSGLLMINSIGNLVLLSQNQSVVWSSNSTKEAQSPIVQLLDSGNLVLRDEKDGDSQSYLWQSFDYPTDTLLPGMKLGWDLKTGFDRHLSAWKNSDDPSPGDFSWGIELQDNPEAVIWRGSKKYYRSGPWNGLSFSGSPELRSNPLFQFSFVSNEEEVYYVYYLKDKSLISRVVLNQTIYLRQRFVWSEESQTWKVYASVPRDYCDSYGLCGAYGNCIISQSPVCQCLEGFKPKIPDKWNSMDWSGGCTRNKLLNCTKEDGFLKFEGLKLPDARHSWVYQSMNLRECRAKCLENCSCMAYANSDIRGGGSGCAMWFDNLIDIRQIASGGEELYIRISASELKARGEPKKRIAVIIGITALAIVAGMLMVLGFCRIRKNVQEKKEDIGEAEQNIEQSKEDMELPLFDLATIAKATNNFSFNKKLGEGGFGPVYKGLLADGQEIAVKRLSTKSGQGLNEFKNEVKLIAKLQHRNLVKLLGCCIEGDEKMLIYEFMPNKSLDFFIFDEITSKLLDWPKRFNIISGIARGLLYLHQDSRLRIIHRDLKASNVLLDHEMNPKISDFGMARTFGGDQSEGNTNRVVGTYGYMAPEYAIDGQFSVKSDVFSFGILMLEIISGKKNRGFYHQDKSVSLIGHAWKLWKEGRPLELADDAFLGESCALSEVVRCLHISILCVQQHPEDRPSMPSVVLMLGGQSALPQPNQPVVAVDPAMVGGMGGGGKTSHWSDFGFGMAGEKEGEGEEKLPGHRSVRLGRKSEAAKGDPTSGWLAPAKGESGLGKGSEMVEGDPTKGWLASAKGESDLVGMLEVAISSLCSLGSKSELRLHQYDGRVRQDPVFHREGANIHVDVVLTVNQAILGGTIQVPTLTGDVVLKACWKICMIDVRPGTQPGQNVVLKNKGIKTRNSYAFGDQYVHFIVRIPKSGTQRSDLVTGNIESGASRPDLVIGSGTPWPDLVARSIDMAP</sequence>
<evidence type="ECO:0000256" key="14">
    <source>
        <dbReference type="ARBA" id="ARBA00023170"/>
    </source>
</evidence>
<comment type="catalytic activity">
    <reaction evidence="16">
        <text>L-threonyl-[protein] + ATP = O-phospho-L-threonyl-[protein] + ADP + H(+)</text>
        <dbReference type="Rhea" id="RHEA:46608"/>
        <dbReference type="Rhea" id="RHEA-COMP:11060"/>
        <dbReference type="Rhea" id="RHEA-COMP:11605"/>
        <dbReference type="ChEBI" id="CHEBI:15378"/>
        <dbReference type="ChEBI" id="CHEBI:30013"/>
        <dbReference type="ChEBI" id="CHEBI:30616"/>
        <dbReference type="ChEBI" id="CHEBI:61977"/>
        <dbReference type="ChEBI" id="CHEBI:456216"/>
        <dbReference type="EC" id="2.7.11.1"/>
    </reaction>
</comment>
<dbReference type="Proteomes" id="UP000026915">
    <property type="component" value="Chromosome 7"/>
</dbReference>
<dbReference type="GO" id="GO:0051082">
    <property type="term" value="F:unfolded protein binding"/>
    <property type="evidence" value="ECO:0007669"/>
    <property type="project" value="InterPro"/>
</dbReference>
<keyword evidence="20" id="KW-1133">Transmembrane helix</keyword>
<dbReference type="SMART" id="SM00220">
    <property type="entry name" value="S_TKc"/>
    <property type="match status" value="1"/>
</dbReference>
<keyword evidence="11" id="KW-0862">Zinc</keyword>
<dbReference type="InterPro" id="IPR000742">
    <property type="entry name" value="EGF"/>
</dbReference>
<dbReference type="Gramene" id="EOY12707">
    <property type="protein sequence ID" value="EOY12707"/>
    <property type="gene ID" value="TCM_031233"/>
</dbReference>
<evidence type="ECO:0000256" key="3">
    <source>
        <dbReference type="ARBA" id="ARBA00022553"/>
    </source>
</evidence>
<evidence type="ECO:0000256" key="9">
    <source>
        <dbReference type="ARBA" id="ARBA00022771"/>
    </source>
</evidence>
<dbReference type="SUPFAM" id="SSF49493">
    <property type="entry name" value="HSP40/DnaJ peptide-binding domain"/>
    <property type="match status" value="1"/>
</dbReference>
<keyword evidence="14" id="KW-0675">Receptor</keyword>
<dbReference type="FunFam" id="1.10.510.10:FF:000060">
    <property type="entry name" value="G-type lectin S-receptor-like serine/threonine-protein kinase"/>
    <property type="match status" value="1"/>
</dbReference>
<evidence type="ECO:0000259" key="23">
    <source>
        <dbReference type="PROSITE" id="PS50026"/>
    </source>
</evidence>
<evidence type="ECO:0000313" key="27">
    <source>
        <dbReference type="Proteomes" id="UP000026915"/>
    </source>
</evidence>
<dbReference type="Gene3D" id="3.50.4.10">
    <property type="entry name" value="Hepatocyte Growth Factor"/>
    <property type="match status" value="1"/>
</dbReference>
<keyword evidence="20" id="KW-0472">Membrane</keyword>
<keyword evidence="15" id="KW-0325">Glycoprotein</keyword>
<dbReference type="GO" id="GO:0008270">
    <property type="term" value="F:zinc ion binding"/>
    <property type="evidence" value="ECO:0007669"/>
    <property type="project" value="UniProtKB-KW"/>
</dbReference>
<comment type="catalytic activity">
    <reaction evidence="17">
        <text>L-seryl-[protein] + ATP = O-phospho-L-seryl-[protein] + ADP + H(+)</text>
        <dbReference type="Rhea" id="RHEA:17989"/>
        <dbReference type="Rhea" id="RHEA-COMP:9863"/>
        <dbReference type="Rhea" id="RHEA-COMP:11604"/>
        <dbReference type="ChEBI" id="CHEBI:15378"/>
        <dbReference type="ChEBI" id="CHEBI:29999"/>
        <dbReference type="ChEBI" id="CHEBI:30616"/>
        <dbReference type="ChEBI" id="CHEBI:83421"/>
        <dbReference type="ChEBI" id="CHEBI:456216"/>
        <dbReference type="EC" id="2.7.11.1"/>
    </reaction>
</comment>
<evidence type="ECO:0000256" key="20">
    <source>
        <dbReference type="SAM" id="Phobius"/>
    </source>
</evidence>
<dbReference type="Gene3D" id="1.10.510.10">
    <property type="entry name" value="Transferase(Phosphotransferase) domain 1"/>
    <property type="match status" value="1"/>
</dbReference>
<dbReference type="GO" id="GO:0006457">
    <property type="term" value="P:protein folding"/>
    <property type="evidence" value="ECO:0007669"/>
    <property type="project" value="InterPro"/>
</dbReference>
<evidence type="ECO:0000256" key="8">
    <source>
        <dbReference type="ARBA" id="ARBA00022741"/>
    </source>
</evidence>
<name>A0A061F7R1_THECC</name>
<evidence type="ECO:0000256" key="5">
    <source>
        <dbReference type="ARBA" id="ARBA00022723"/>
    </source>
</evidence>
<evidence type="ECO:0000259" key="22">
    <source>
        <dbReference type="PROSITE" id="PS50011"/>
    </source>
</evidence>
<evidence type="ECO:0000256" key="17">
    <source>
        <dbReference type="ARBA" id="ARBA00048679"/>
    </source>
</evidence>
<dbReference type="Gene3D" id="2.60.260.20">
    <property type="entry name" value="Urease metallochaperone UreE, N-terminal domain"/>
    <property type="match status" value="1"/>
</dbReference>
<evidence type="ECO:0000256" key="15">
    <source>
        <dbReference type="ARBA" id="ARBA00023180"/>
    </source>
</evidence>
<dbReference type="InterPro" id="IPR000719">
    <property type="entry name" value="Prot_kinase_dom"/>
</dbReference>
<dbReference type="Gene3D" id="3.30.200.20">
    <property type="entry name" value="Phosphorylase Kinase, domain 1"/>
    <property type="match status" value="1"/>
</dbReference>
<dbReference type="Pfam" id="PF00954">
    <property type="entry name" value="S_locus_glycop"/>
    <property type="match status" value="1"/>
</dbReference>
<feature type="transmembrane region" description="Helical" evidence="20">
    <location>
        <begin position="435"/>
        <end position="457"/>
    </location>
</feature>
<dbReference type="SMART" id="SM00108">
    <property type="entry name" value="B_lectin"/>
    <property type="match status" value="1"/>
</dbReference>
<keyword evidence="8" id="KW-0547">Nucleotide-binding</keyword>
<dbReference type="Gene3D" id="2.90.10.10">
    <property type="entry name" value="Bulb-type lectin domain"/>
    <property type="match status" value="1"/>
</dbReference>
<dbReference type="FunFam" id="2.90.10.10:FF:000004">
    <property type="entry name" value="G-type lectin S-receptor-like serine/threonine-protein kinase"/>
    <property type="match status" value="1"/>
</dbReference>
<dbReference type="GO" id="GO:0005886">
    <property type="term" value="C:plasma membrane"/>
    <property type="evidence" value="ECO:0000318"/>
    <property type="project" value="GO_Central"/>
</dbReference>
<keyword evidence="20" id="KW-0812">Transmembrane</keyword>
<dbReference type="FunFam" id="3.30.200.20:FF:000195">
    <property type="entry name" value="G-type lectin S-receptor-like serine/threonine-protein kinase"/>
    <property type="match status" value="1"/>
</dbReference>
<dbReference type="FunFam" id="3.50.4.10:FF:000002">
    <property type="entry name" value="G-type lectin S-receptor-like serine/threonine-protein kinase"/>
    <property type="match status" value="1"/>
</dbReference>
<dbReference type="InterPro" id="IPR000858">
    <property type="entry name" value="S_locus_glycoprot_dom"/>
</dbReference>
<dbReference type="eggNOG" id="ENOG502QSMT">
    <property type="taxonomic scope" value="Eukaryota"/>
</dbReference>
<dbReference type="InterPro" id="IPR011009">
    <property type="entry name" value="Kinase-like_dom_sf"/>
</dbReference>
<dbReference type="InterPro" id="IPR008971">
    <property type="entry name" value="HSP40/DnaJ_pept-bd"/>
</dbReference>
<dbReference type="GO" id="GO:0005524">
    <property type="term" value="F:ATP binding"/>
    <property type="evidence" value="ECO:0007669"/>
    <property type="project" value="UniProtKB-KW"/>
</dbReference>
<evidence type="ECO:0000256" key="18">
    <source>
        <dbReference type="PROSITE-ProRule" id="PRU00076"/>
    </source>
</evidence>
<accession>A0A061F7R1</accession>
<feature type="signal peptide" evidence="21">
    <location>
        <begin position="1"/>
        <end position="23"/>
    </location>
</feature>
<dbReference type="AlphaFoldDB" id="A0A061F7R1"/>
<keyword evidence="27" id="KW-1185">Reference proteome</keyword>
<keyword evidence="4" id="KW-0808">Transferase</keyword>